<dbReference type="AlphaFoldDB" id="A0A2Z7ATU4"/>
<evidence type="ECO:0000256" key="2">
    <source>
        <dbReference type="ARBA" id="ARBA00023242"/>
    </source>
</evidence>
<reference evidence="4 5" key="1">
    <citation type="journal article" date="2015" name="Proc. Natl. Acad. Sci. U.S.A.">
        <title>The resurrection genome of Boea hygrometrica: A blueprint for survival of dehydration.</title>
        <authorList>
            <person name="Xiao L."/>
            <person name="Yang G."/>
            <person name="Zhang L."/>
            <person name="Yang X."/>
            <person name="Zhao S."/>
            <person name="Ji Z."/>
            <person name="Zhou Q."/>
            <person name="Hu M."/>
            <person name="Wang Y."/>
            <person name="Chen M."/>
            <person name="Xu Y."/>
            <person name="Jin H."/>
            <person name="Xiao X."/>
            <person name="Hu G."/>
            <person name="Bao F."/>
            <person name="Hu Y."/>
            <person name="Wan P."/>
            <person name="Li L."/>
            <person name="Deng X."/>
            <person name="Kuang T."/>
            <person name="Xiang C."/>
            <person name="Zhu J.K."/>
            <person name="Oliver M.J."/>
            <person name="He Y."/>
        </authorList>
    </citation>
    <scope>NUCLEOTIDE SEQUENCE [LARGE SCALE GENOMIC DNA]</scope>
    <source>
        <strain evidence="5">cv. XS01</strain>
    </source>
</reference>
<gene>
    <name evidence="4" type="ORF">F511_40953</name>
</gene>
<feature type="compositionally biased region" description="Low complexity" evidence="3">
    <location>
        <begin position="74"/>
        <end position="91"/>
    </location>
</feature>
<dbReference type="PANTHER" id="PTHR33172">
    <property type="entry name" value="OS08G0516900 PROTEIN"/>
    <property type="match status" value="1"/>
</dbReference>
<dbReference type="Proteomes" id="UP000250235">
    <property type="component" value="Unassembled WGS sequence"/>
</dbReference>
<dbReference type="EMBL" id="KV014052">
    <property type="protein sequence ID" value="KZV22839.1"/>
    <property type="molecule type" value="Genomic_DNA"/>
</dbReference>
<evidence type="ECO:0000256" key="3">
    <source>
        <dbReference type="SAM" id="MobiDB-lite"/>
    </source>
</evidence>
<comment type="subcellular location">
    <subcellularLocation>
        <location evidence="1">Nucleus</location>
    </subcellularLocation>
</comment>
<organism evidence="4 5">
    <name type="scientific">Dorcoceras hygrometricum</name>
    <dbReference type="NCBI Taxonomy" id="472368"/>
    <lineage>
        <taxon>Eukaryota</taxon>
        <taxon>Viridiplantae</taxon>
        <taxon>Streptophyta</taxon>
        <taxon>Embryophyta</taxon>
        <taxon>Tracheophyta</taxon>
        <taxon>Spermatophyta</taxon>
        <taxon>Magnoliopsida</taxon>
        <taxon>eudicotyledons</taxon>
        <taxon>Gunneridae</taxon>
        <taxon>Pentapetalae</taxon>
        <taxon>asterids</taxon>
        <taxon>lamiids</taxon>
        <taxon>Lamiales</taxon>
        <taxon>Gesneriaceae</taxon>
        <taxon>Didymocarpoideae</taxon>
        <taxon>Trichosporeae</taxon>
        <taxon>Loxocarpinae</taxon>
        <taxon>Dorcoceras</taxon>
    </lineage>
</organism>
<dbReference type="InterPro" id="IPR051992">
    <property type="entry name" value="OxStress_Response_Reg"/>
</dbReference>
<accession>A0A2Z7ATU4</accession>
<sequence length="144" mass="15377">MSFTSLSDAASCSSINDIAKPEDAYTRKRKNMMAHNNYWDKKQNFSSSRRGGLSKRPNNSMSMLALAAPSNFPESCSGETSNSTSPSSGCCLPPLPPNSRIAIYNELSSSPPTDKFCSWRSMSLADLRGGGAAEDSANLSVPGI</sequence>
<keyword evidence="5" id="KW-1185">Reference proteome</keyword>
<feature type="region of interest" description="Disordered" evidence="3">
    <location>
        <begin position="35"/>
        <end position="91"/>
    </location>
</feature>
<dbReference type="GO" id="GO:0006950">
    <property type="term" value="P:response to stress"/>
    <property type="evidence" value="ECO:0007669"/>
    <property type="project" value="UniProtKB-ARBA"/>
</dbReference>
<protein>
    <submittedName>
        <fullName evidence="4">Uncharacterized protein</fullName>
    </submittedName>
</protein>
<proteinExistence type="predicted"/>
<dbReference type="OrthoDB" id="691484at2759"/>
<evidence type="ECO:0000313" key="4">
    <source>
        <dbReference type="EMBL" id="KZV22839.1"/>
    </source>
</evidence>
<dbReference type="PANTHER" id="PTHR33172:SF96">
    <property type="entry name" value="PROTEIN OXIDATIVE STRESS 3 LIKE 3"/>
    <property type="match status" value="1"/>
</dbReference>
<evidence type="ECO:0000313" key="5">
    <source>
        <dbReference type="Proteomes" id="UP000250235"/>
    </source>
</evidence>
<name>A0A2Z7ATU4_9LAMI</name>
<evidence type="ECO:0000256" key="1">
    <source>
        <dbReference type="ARBA" id="ARBA00004123"/>
    </source>
</evidence>
<dbReference type="GO" id="GO:0005634">
    <property type="term" value="C:nucleus"/>
    <property type="evidence" value="ECO:0007669"/>
    <property type="project" value="UniProtKB-SubCell"/>
</dbReference>
<keyword evidence="2" id="KW-0539">Nucleus</keyword>